<feature type="chain" id="PRO_5040860507" evidence="2">
    <location>
        <begin position="23"/>
        <end position="227"/>
    </location>
</feature>
<gene>
    <name evidence="3" type="ORF">GJQ55_12685</name>
</gene>
<evidence type="ECO:0000256" key="2">
    <source>
        <dbReference type="SAM" id="SignalP"/>
    </source>
</evidence>
<evidence type="ECO:0000256" key="1">
    <source>
        <dbReference type="SAM" id="Coils"/>
    </source>
</evidence>
<keyword evidence="1" id="KW-0175">Coiled coil</keyword>
<evidence type="ECO:0000313" key="3">
    <source>
        <dbReference type="EMBL" id="QQD25278.1"/>
    </source>
</evidence>
<dbReference type="AlphaFoldDB" id="A0A9X7UYG4"/>
<protein>
    <submittedName>
        <fullName evidence="3">DUF4124 domain-containing protein</fullName>
    </submittedName>
</protein>
<feature type="signal peptide" evidence="2">
    <location>
        <begin position="1"/>
        <end position="22"/>
    </location>
</feature>
<feature type="coiled-coil region" evidence="1">
    <location>
        <begin position="108"/>
        <end position="189"/>
    </location>
</feature>
<organism evidence="3 4">
    <name type="scientific">Venatoribacter cucullus</name>
    <dbReference type="NCBI Taxonomy" id="2661630"/>
    <lineage>
        <taxon>Bacteria</taxon>
        <taxon>Pseudomonadati</taxon>
        <taxon>Pseudomonadota</taxon>
        <taxon>Gammaproteobacteria</taxon>
        <taxon>Oceanospirillales</taxon>
        <taxon>Oceanospirillaceae</taxon>
        <taxon>Venatoribacter</taxon>
    </lineage>
</organism>
<dbReference type="KEGG" id="vcw:GJQ55_12685"/>
<dbReference type="RefSeq" id="WP_228345346.1">
    <property type="nucleotide sequence ID" value="NZ_CP046056.1"/>
</dbReference>
<reference evidence="3 4" key="1">
    <citation type="submission" date="2019-11" db="EMBL/GenBank/DDBJ databases">
        <title>Venatorbacter sp. nov. a predator of Campylobacter and other Gram-negative bacteria.</title>
        <authorList>
            <person name="Saeedi A."/>
            <person name="Cummings N.J."/>
            <person name="Connerton I.F."/>
            <person name="Connerton P.L."/>
        </authorList>
    </citation>
    <scope>NUCLEOTIDE SEQUENCE [LARGE SCALE GENOMIC DNA]</scope>
    <source>
        <strain evidence="3">XL5</strain>
    </source>
</reference>
<proteinExistence type="predicted"/>
<sequence>MKASLLLTVLLSGVLLASHAQARQLYRFTVDGAVVLKDHVPAEYSHLGYQVLNSQGMVVRTVEPAPTKEELEQRRAAEAAAKARKEAIAEQRRQDLDLLRLYASPADVERARQRKADEIDSYIQLQRRRIVDLEQKLGQAQNAAANFERRGQEVPADLRLEVVQLQNGIRDSENNIRQRQQEMQAMTRDMADQYERVRILRVYAPGTLDEDVDLDHVDRTLAGRENP</sequence>
<evidence type="ECO:0000313" key="4">
    <source>
        <dbReference type="Proteomes" id="UP000596074"/>
    </source>
</evidence>
<name>A0A9X7UYG4_9GAMM</name>
<keyword evidence="4" id="KW-1185">Reference proteome</keyword>
<dbReference type="Proteomes" id="UP000596074">
    <property type="component" value="Chromosome"/>
</dbReference>
<keyword evidence="2" id="KW-0732">Signal</keyword>
<dbReference type="EMBL" id="CP046056">
    <property type="protein sequence ID" value="QQD25278.1"/>
    <property type="molecule type" value="Genomic_DNA"/>
</dbReference>
<accession>A0A9X7UYG4</accession>